<dbReference type="SUPFAM" id="SSF56112">
    <property type="entry name" value="Protein kinase-like (PK-like)"/>
    <property type="match status" value="1"/>
</dbReference>
<dbReference type="GO" id="GO:0004674">
    <property type="term" value="F:protein serine/threonine kinase activity"/>
    <property type="evidence" value="ECO:0007669"/>
    <property type="project" value="UniProtKB-KW"/>
</dbReference>
<reference evidence="1 2" key="1">
    <citation type="submission" date="2018-10" db="EMBL/GenBank/DDBJ databases">
        <title>Phylogenomics of Brevibacillus.</title>
        <authorList>
            <person name="Dunlap C."/>
        </authorList>
    </citation>
    <scope>NUCLEOTIDE SEQUENCE [LARGE SCALE GENOMIC DNA]</scope>
    <source>
        <strain evidence="1 2">JCM 15085</strain>
    </source>
</reference>
<comment type="caution">
    <text evidence="1">The sequence shown here is derived from an EMBL/GenBank/DDBJ whole genome shotgun (WGS) entry which is preliminary data.</text>
</comment>
<protein>
    <submittedName>
        <fullName evidence="1">Serine/threonine protein kinase</fullName>
    </submittedName>
</protein>
<dbReference type="InterPro" id="IPR011009">
    <property type="entry name" value="Kinase-like_dom_sf"/>
</dbReference>
<dbReference type="Proteomes" id="UP000281915">
    <property type="component" value="Unassembled WGS sequence"/>
</dbReference>
<accession>A0A3M8CV46</accession>
<evidence type="ECO:0000313" key="1">
    <source>
        <dbReference type="EMBL" id="RNB79251.1"/>
    </source>
</evidence>
<dbReference type="EMBL" id="RHHT01000019">
    <property type="protein sequence ID" value="RNB79251.1"/>
    <property type="molecule type" value="Genomic_DNA"/>
</dbReference>
<name>A0A3M8CV46_9BACL</name>
<sequence length="227" mass="26315">MKIDQKVIESFLQDVRLESQSPIDPVVVHHTPAPWELLGTGNYAAVFVHPDYPDVVLKLYAPGRPGWEQEVQVYERLGVTPWFPICYQAEEGYIVMKKMNGISLFDCLRFGIPIPPQVIEDVEEALALARAKGLFPHDVHGKNVLMNQGRGCLIDVSDYLKNIPDRKWKDLRKAYDRVYVPFLKDRGWKIPLWVMNTVRKGYRLYRKIRRPLRSFLFLSVACGIIYI</sequence>
<keyword evidence="1" id="KW-0418">Kinase</keyword>
<dbReference type="RefSeq" id="WP_122913182.1">
    <property type="nucleotide sequence ID" value="NZ_RHHT01000019.1"/>
</dbReference>
<proteinExistence type="predicted"/>
<organism evidence="1 2">
    <name type="scientific">Brevibacillus panacihumi</name>
    <dbReference type="NCBI Taxonomy" id="497735"/>
    <lineage>
        <taxon>Bacteria</taxon>
        <taxon>Bacillati</taxon>
        <taxon>Bacillota</taxon>
        <taxon>Bacilli</taxon>
        <taxon>Bacillales</taxon>
        <taxon>Paenibacillaceae</taxon>
        <taxon>Brevibacillus</taxon>
    </lineage>
</organism>
<keyword evidence="1" id="KW-0808">Transferase</keyword>
<keyword evidence="1" id="KW-0723">Serine/threonine-protein kinase</keyword>
<gene>
    <name evidence="1" type="ORF">EDM58_09740</name>
</gene>
<evidence type="ECO:0000313" key="2">
    <source>
        <dbReference type="Proteomes" id="UP000281915"/>
    </source>
</evidence>
<dbReference type="AlphaFoldDB" id="A0A3M8CV46"/>